<dbReference type="Proteomes" id="UP000202511">
    <property type="component" value="Segment"/>
</dbReference>
<reference evidence="1 2" key="1">
    <citation type="journal article" date="2015" name="Parasitol. Res.">
        <title>Viruses in close associations with free-living amoebae.</title>
        <authorList>
            <person name="Scheid P."/>
        </authorList>
    </citation>
    <scope>NUCLEOTIDE SEQUENCE [LARGE SCALE GENOMIC DNA]</scope>
    <source>
        <strain evidence="1">KlaHel</strain>
    </source>
</reference>
<dbReference type="GeneID" id="23462387"/>
<evidence type="ECO:0000313" key="2">
    <source>
        <dbReference type="Proteomes" id="UP000202511"/>
    </source>
</evidence>
<dbReference type="RefSeq" id="YP_009119705.1">
    <property type="nucleotide sequence ID" value="NC_026440.1"/>
</dbReference>
<protein>
    <submittedName>
        <fullName evidence="1">Uncharacterized protein</fullName>
    </submittedName>
</protein>
<name>A0A0B5J6R3_9VIRU</name>
<accession>A0A0B5J6R3</accession>
<organism evidence="1 2">
    <name type="scientific">Pandoravirus inopinatum</name>
    <dbReference type="NCBI Taxonomy" id="1605721"/>
    <lineage>
        <taxon>Viruses</taxon>
        <taxon>Pandoravirus</taxon>
    </lineage>
</organism>
<dbReference type="EMBL" id="KP136319">
    <property type="protein sequence ID" value="AJF97470.1"/>
    <property type="molecule type" value="Genomic_DNA"/>
</dbReference>
<evidence type="ECO:0000313" key="1">
    <source>
        <dbReference type="EMBL" id="AJF97470.1"/>
    </source>
</evidence>
<sequence>MHVRYVRRLQQLYGHGQRTQRHIQQGRALCLSIYDQFGARARLCEIPRPPPLLMHLTRIAADQLDAVEPALMSMHDMRTFGHDWRILGPLAYCGPCNSIGGRAHE</sequence>
<proteinExistence type="predicted"/>
<dbReference type="KEGG" id="vg:23462387"/>